<evidence type="ECO:0000256" key="10">
    <source>
        <dbReference type="HAMAP-Rule" id="MF_00268"/>
    </source>
</evidence>
<dbReference type="GO" id="GO:0003684">
    <property type="term" value="F:damaged DNA binding"/>
    <property type="evidence" value="ECO:0007669"/>
    <property type="project" value="UniProtKB-UniRule"/>
</dbReference>
<feature type="domain" description="RecA family profile 1" evidence="13">
    <location>
        <begin position="48"/>
        <end position="207"/>
    </location>
</feature>
<dbReference type="PROSITE" id="PS00321">
    <property type="entry name" value="RECA_1"/>
    <property type="match status" value="1"/>
</dbReference>
<feature type="domain" description="RecA family profile 2" evidence="14">
    <location>
        <begin position="212"/>
        <end position="285"/>
    </location>
</feature>
<dbReference type="InterPro" id="IPR027417">
    <property type="entry name" value="P-loop_NTPase"/>
</dbReference>
<keyword evidence="3 10" id="KW-0547">Nucleotide-binding</keyword>
<evidence type="ECO:0000313" key="16">
    <source>
        <dbReference type="Proteomes" id="UP000001353"/>
    </source>
</evidence>
<dbReference type="AlphaFoldDB" id="F7ZJJ8"/>
<dbReference type="GO" id="GO:0003697">
    <property type="term" value="F:single-stranded DNA binding"/>
    <property type="evidence" value="ECO:0007669"/>
    <property type="project" value="UniProtKB-UniRule"/>
</dbReference>
<dbReference type="InterPro" id="IPR020584">
    <property type="entry name" value="DNA_recomb/repair_RecA_CS"/>
</dbReference>
<evidence type="ECO:0000256" key="5">
    <source>
        <dbReference type="ARBA" id="ARBA00022840"/>
    </source>
</evidence>
<keyword evidence="7 10" id="KW-0233">DNA recombination</keyword>
<dbReference type="SUPFAM" id="SSF54752">
    <property type="entry name" value="RecA protein, C-terminal domain"/>
    <property type="match status" value="1"/>
</dbReference>
<keyword evidence="9 10" id="KW-0742">SOS response</keyword>
<dbReference type="eggNOG" id="COG0468">
    <property type="taxonomic scope" value="Bacteria"/>
</dbReference>
<proteinExistence type="inferred from homology"/>
<dbReference type="InterPro" id="IPR020588">
    <property type="entry name" value="RecA_ATP-bd"/>
</dbReference>
<keyword evidence="16" id="KW-1185">Reference proteome</keyword>
<keyword evidence="5 10" id="KW-0067">ATP-binding</keyword>
<dbReference type="GO" id="GO:0009432">
    <property type="term" value="P:SOS response"/>
    <property type="evidence" value="ECO:0007669"/>
    <property type="project" value="UniProtKB-UniRule"/>
</dbReference>
<dbReference type="HOGENOM" id="CLU_040469_1_2_5"/>
<comment type="similarity">
    <text evidence="1 10 12">Belongs to the RecA family.</text>
</comment>
<gene>
    <name evidence="10 15" type="primary">recA</name>
    <name evidence="15" type="ordered locus">RLO149_c018400</name>
</gene>
<protein>
    <recommendedName>
        <fullName evidence="2 10">Protein RecA</fullName>
    </recommendedName>
    <alternativeName>
        <fullName evidence="10 11">Recombinase A</fullName>
    </alternativeName>
</protein>
<dbReference type="PANTHER" id="PTHR45900:SF1">
    <property type="entry name" value="MITOCHONDRIAL DNA REPAIR PROTEIN RECA HOMOLOG-RELATED"/>
    <property type="match status" value="1"/>
</dbReference>
<dbReference type="GO" id="GO:0006281">
    <property type="term" value="P:DNA repair"/>
    <property type="evidence" value="ECO:0007669"/>
    <property type="project" value="UniProtKB-UniRule"/>
</dbReference>
<dbReference type="Pfam" id="PF21096">
    <property type="entry name" value="RecA_C"/>
    <property type="match status" value="1"/>
</dbReference>
<dbReference type="NCBIfam" id="TIGR02012">
    <property type="entry name" value="tigrfam_recA"/>
    <property type="match status" value="1"/>
</dbReference>
<dbReference type="GO" id="GO:0005829">
    <property type="term" value="C:cytosol"/>
    <property type="evidence" value="ECO:0007669"/>
    <property type="project" value="TreeGrafter"/>
</dbReference>
<evidence type="ECO:0000256" key="1">
    <source>
        <dbReference type="ARBA" id="ARBA00009391"/>
    </source>
</evidence>
<dbReference type="STRING" id="391595.RLO149_c018400"/>
<dbReference type="PROSITE" id="PS50162">
    <property type="entry name" value="RECA_2"/>
    <property type="match status" value="1"/>
</dbReference>
<name>F7ZJJ8_ROSLO</name>
<dbReference type="InterPro" id="IPR023400">
    <property type="entry name" value="RecA_C_sf"/>
</dbReference>
<dbReference type="GO" id="GO:0005524">
    <property type="term" value="F:ATP binding"/>
    <property type="evidence" value="ECO:0007669"/>
    <property type="project" value="UniProtKB-UniRule"/>
</dbReference>
<keyword evidence="8 10" id="KW-0234">DNA repair</keyword>
<dbReference type="InterPro" id="IPR020587">
    <property type="entry name" value="RecA_monomer-monomer_interface"/>
</dbReference>
<reference evidence="15 16" key="1">
    <citation type="journal article" date="2011" name="BMC Genomics">
        <title>Comparative genome analysis and genome-guided physiological analysis of Roseobacter litoralis.</title>
        <authorList>
            <person name="Kalhoefer D."/>
            <person name="Thole S."/>
            <person name="Voget S."/>
            <person name="Lehmann R."/>
            <person name="Liesegang H."/>
            <person name="Wollher A."/>
            <person name="Daniel R."/>
            <person name="Simon M."/>
            <person name="Brinkhoff T."/>
        </authorList>
    </citation>
    <scope>NUCLEOTIDE SEQUENCE [LARGE SCALE GENOMIC DNA]</scope>
    <source>
        <strain evidence="16">ATCC 49566 / DSM 6996 / JCM 21268 / NBRC 15278 / OCh 149</strain>
    </source>
</reference>
<evidence type="ECO:0000259" key="13">
    <source>
        <dbReference type="PROSITE" id="PS50162"/>
    </source>
</evidence>
<dbReference type="InterPro" id="IPR049261">
    <property type="entry name" value="RecA-like_C"/>
</dbReference>
<dbReference type="SMART" id="SM00382">
    <property type="entry name" value="AAA"/>
    <property type="match status" value="1"/>
</dbReference>
<evidence type="ECO:0000256" key="3">
    <source>
        <dbReference type="ARBA" id="ARBA00022741"/>
    </source>
</evidence>
<dbReference type="RefSeq" id="WP_013961757.1">
    <property type="nucleotide sequence ID" value="NC_015730.1"/>
</dbReference>
<dbReference type="KEGG" id="rli:RLO149_c018400"/>
<dbReference type="InterPro" id="IPR003593">
    <property type="entry name" value="AAA+_ATPase"/>
</dbReference>
<evidence type="ECO:0000256" key="4">
    <source>
        <dbReference type="ARBA" id="ARBA00022763"/>
    </source>
</evidence>
<dbReference type="SUPFAM" id="SSF52540">
    <property type="entry name" value="P-loop containing nucleoside triphosphate hydrolases"/>
    <property type="match status" value="1"/>
</dbReference>
<evidence type="ECO:0000256" key="6">
    <source>
        <dbReference type="ARBA" id="ARBA00023125"/>
    </source>
</evidence>
<comment type="subcellular location">
    <subcellularLocation>
        <location evidence="10">Cytoplasm</location>
    </subcellularLocation>
</comment>
<evidence type="ECO:0000313" key="15">
    <source>
        <dbReference type="EMBL" id="AEI93829.1"/>
    </source>
</evidence>
<dbReference type="GO" id="GO:0006310">
    <property type="term" value="P:DNA recombination"/>
    <property type="evidence" value="ECO:0007669"/>
    <property type="project" value="UniProtKB-UniRule"/>
</dbReference>
<dbReference type="PANTHER" id="PTHR45900">
    <property type="entry name" value="RECA"/>
    <property type="match status" value="1"/>
</dbReference>
<dbReference type="PROSITE" id="PS50163">
    <property type="entry name" value="RECA_3"/>
    <property type="match status" value="1"/>
</dbReference>
<keyword evidence="4 10" id="KW-0227">DNA damage</keyword>
<dbReference type="GO" id="GO:0140664">
    <property type="term" value="F:ATP-dependent DNA damage sensor activity"/>
    <property type="evidence" value="ECO:0007669"/>
    <property type="project" value="InterPro"/>
</dbReference>
<dbReference type="FunFam" id="3.40.50.300:FF:000087">
    <property type="entry name" value="Recombinase RecA"/>
    <property type="match status" value="1"/>
</dbReference>
<dbReference type="CDD" id="cd00983">
    <property type="entry name" value="RecA"/>
    <property type="match status" value="1"/>
</dbReference>
<evidence type="ECO:0000256" key="11">
    <source>
        <dbReference type="RuleBase" id="RU000526"/>
    </source>
</evidence>
<dbReference type="InterPro" id="IPR049428">
    <property type="entry name" value="RecA-like_N"/>
</dbReference>
<dbReference type="Proteomes" id="UP000001353">
    <property type="component" value="Chromosome"/>
</dbReference>
<evidence type="ECO:0000256" key="9">
    <source>
        <dbReference type="ARBA" id="ARBA00023236"/>
    </source>
</evidence>
<dbReference type="EMBL" id="CP002623">
    <property type="protein sequence ID" value="AEI93829.1"/>
    <property type="molecule type" value="Genomic_DNA"/>
</dbReference>
<dbReference type="Gene3D" id="3.40.50.300">
    <property type="entry name" value="P-loop containing nucleotide triphosphate hydrolases"/>
    <property type="match status" value="1"/>
</dbReference>
<dbReference type="Pfam" id="PF00154">
    <property type="entry name" value="RecA_N"/>
    <property type="match status" value="1"/>
</dbReference>
<evidence type="ECO:0000259" key="14">
    <source>
        <dbReference type="PROSITE" id="PS50163"/>
    </source>
</evidence>
<evidence type="ECO:0000256" key="12">
    <source>
        <dbReference type="RuleBase" id="RU004527"/>
    </source>
</evidence>
<sequence length="359" mass="38328">MATADLLSMNSKKSADKQKALDSALAQIERQFGKGSIMKLGTAGAVQDITASSTGSLGLDIALGIGGLPMGRIIEIYGPESSGKTTLTLHCVAEQQKAGGVCAFVDAEHALDPAYAKKLGIDLDELLISQPDTGEQALEITDTLVRSGAVNMVIVDSVAALTPKSELEGDMGDSSVGVQARLMSQAMRKLTGSISRSNCMVIFINQIRMKIGVMFGSPETTTGGNALKFYSSVRLDIRRIGALKDRDEVVGNHTRVKVVKNKVAAPFKQVEFDIMYGEGISKMGELLDLGVAAGVVDKSGSWFSYGDERIGQGRENAKGFLRENVQMALEIEDKIRAAHGLDFDMPAHEKKADDDILEA</sequence>
<comment type="function">
    <text evidence="10">Can catalyze the hydrolysis of ATP in the presence of single-stranded DNA, the ATP-dependent uptake of single-stranded DNA by duplex DNA, and the ATP-dependent hybridization of homologous single-stranded DNAs. It interacts with LexA causing its activation and leading to its autocatalytic cleavage.</text>
</comment>
<evidence type="ECO:0000256" key="8">
    <source>
        <dbReference type="ARBA" id="ARBA00023204"/>
    </source>
</evidence>
<evidence type="ECO:0000256" key="7">
    <source>
        <dbReference type="ARBA" id="ARBA00023172"/>
    </source>
</evidence>
<keyword evidence="10" id="KW-0963">Cytoplasm</keyword>
<dbReference type="HAMAP" id="MF_00268">
    <property type="entry name" value="RecA"/>
    <property type="match status" value="1"/>
</dbReference>
<dbReference type="PRINTS" id="PR00142">
    <property type="entry name" value="RECA"/>
</dbReference>
<feature type="binding site" evidence="10">
    <location>
        <begin position="78"/>
        <end position="85"/>
    </location>
    <ligand>
        <name>ATP</name>
        <dbReference type="ChEBI" id="CHEBI:30616"/>
    </ligand>
</feature>
<evidence type="ECO:0000256" key="2">
    <source>
        <dbReference type="ARBA" id="ARBA00015553"/>
    </source>
</evidence>
<dbReference type="OrthoDB" id="9776733at2"/>
<dbReference type="InterPro" id="IPR013765">
    <property type="entry name" value="DNA_recomb/repair_RecA"/>
</dbReference>
<organism evidence="15 16">
    <name type="scientific">Roseobacter litoralis (strain ATCC 49566 / DSM 6996 / JCM 21268 / NBRC 15278 / OCh 149)</name>
    <dbReference type="NCBI Taxonomy" id="391595"/>
    <lineage>
        <taxon>Bacteria</taxon>
        <taxon>Pseudomonadati</taxon>
        <taxon>Pseudomonadota</taxon>
        <taxon>Alphaproteobacteria</taxon>
        <taxon>Rhodobacterales</taxon>
        <taxon>Roseobacteraceae</taxon>
        <taxon>Roseobacter</taxon>
    </lineage>
</organism>
<keyword evidence="6 10" id="KW-0238">DNA-binding</keyword>
<accession>F7ZJJ8</accession>